<dbReference type="OrthoDB" id="270584at2759"/>
<evidence type="ECO:0000256" key="7">
    <source>
        <dbReference type="ARBA" id="ARBA00023136"/>
    </source>
</evidence>
<feature type="repeat" description="Solcar" evidence="9">
    <location>
        <begin position="1"/>
        <end position="86"/>
    </location>
</feature>
<dbReference type="PANTHER" id="PTHR45635:SF8">
    <property type="entry name" value="ADP,ATP CARRIER PROTEIN ER-ANT1"/>
    <property type="match status" value="1"/>
</dbReference>
<dbReference type="GO" id="GO:0140021">
    <property type="term" value="P:mitochondrial ADP transmembrane transport"/>
    <property type="evidence" value="ECO:0007669"/>
    <property type="project" value="InterPro"/>
</dbReference>
<evidence type="ECO:0000256" key="11">
    <source>
        <dbReference type="RuleBase" id="RU368008"/>
    </source>
</evidence>
<dbReference type="EMBL" id="CP097502">
    <property type="protein sequence ID" value="URD73474.1"/>
    <property type="molecule type" value="Genomic_DNA"/>
</dbReference>
<dbReference type="Pfam" id="PF00153">
    <property type="entry name" value="Mito_carr"/>
    <property type="match status" value="1"/>
</dbReference>
<comment type="subcellular location">
    <subcellularLocation>
        <location evidence="1 11">Membrane</location>
        <topology evidence="1 11">Multi-pass membrane protein</topology>
    </subcellularLocation>
</comment>
<evidence type="ECO:0000256" key="10">
    <source>
        <dbReference type="RuleBase" id="RU000488"/>
    </source>
</evidence>
<dbReference type="PANTHER" id="PTHR45635">
    <property type="entry name" value="ADP,ATP CARRIER PROTEIN 1-RELATED-RELATED"/>
    <property type="match status" value="1"/>
</dbReference>
<accession>A0A9E7EAD8</accession>
<sequence length="120" mass="13504">MGGAAAVVAKSGAAPVERVKLLLQNQGELMRRGYLTTPYTGIGDCFARVLRGEGVLALWRGNQANVVRYFPTQVGIFLEEDRLFSLNCLSAIRFFFMKMRIRRKSLFGSMHVHPNQTIRI</sequence>
<gene>
    <name evidence="12" type="ORF">MUK42_08606</name>
</gene>
<dbReference type="InterPro" id="IPR018108">
    <property type="entry name" value="MCP_transmembrane"/>
</dbReference>
<dbReference type="InterPro" id="IPR002113">
    <property type="entry name" value="ADT_euk_type"/>
</dbReference>
<dbReference type="AlphaFoldDB" id="A0A9E7EAD8"/>
<dbReference type="GO" id="GO:1990544">
    <property type="term" value="P:mitochondrial ATP transmembrane transport"/>
    <property type="evidence" value="ECO:0007669"/>
    <property type="project" value="InterPro"/>
</dbReference>
<keyword evidence="13" id="KW-1185">Reference proteome</keyword>
<dbReference type="InterPro" id="IPR023395">
    <property type="entry name" value="MCP_dom_sf"/>
</dbReference>
<dbReference type="PRINTS" id="PR00926">
    <property type="entry name" value="MITOCARRIER"/>
</dbReference>
<evidence type="ECO:0000256" key="4">
    <source>
        <dbReference type="ARBA" id="ARBA00022692"/>
    </source>
</evidence>
<keyword evidence="7 9" id="KW-0472">Membrane</keyword>
<evidence type="ECO:0000256" key="2">
    <source>
        <dbReference type="ARBA" id="ARBA00006375"/>
    </source>
</evidence>
<keyword evidence="6" id="KW-1133">Transmembrane helix</keyword>
<name>A0A9E7EAD8_9LILI</name>
<keyword evidence="3 10" id="KW-0813">Transport</keyword>
<evidence type="ECO:0000256" key="5">
    <source>
        <dbReference type="ARBA" id="ARBA00022737"/>
    </source>
</evidence>
<dbReference type="Proteomes" id="UP001055439">
    <property type="component" value="Chromosome 1"/>
</dbReference>
<evidence type="ECO:0000256" key="6">
    <source>
        <dbReference type="ARBA" id="ARBA00022989"/>
    </source>
</evidence>
<protein>
    <recommendedName>
        <fullName evidence="11">ADP/ATP translocase</fullName>
    </recommendedName>
    <alternativeName>
        <fullName evidence="11">ADP,ATP carrier protein</fullName>
    </alternativeName>
</protein>
<evidence type="ECO:0000313" key="12">
    <source>
        <dbReference type="EMBL" id="URD73474.1"/>
    </source>
</evidence>
<dbReference type="GO" id="GO:0005743">
    <property type="term" value="C:mitochondrial inner membrane"/>
    <property type="evidence" value="ECO:0007669"/>
    <property type="project" value="InterPro"/>
</dbReference>
<keyword evidence="5" id="KW-0677">Repeat</keyword>
<evidence type="ECO:0000256" key="9">
    <source>
        <dbReference type="PROSITE-ProRule" id="PRU00282"/>
    </source>
</evidence>
<evidence type="ECO:0000256" key="8">
    <source>
        <dbReference type="ARBA" id="ARBA00024143"/>
    </source>
</evidence>
<dbReference type="Gene3D" id="1.50.40.10">
    <property type="entry name" value="Mitochondrial carrier domain"/>
    <property type="match status" value="1"/>
</dbReference>
<reference evidence="12" key="1">
    <citation type="submission" date="2022-05" db="EMBL/GenBank/DDBJ databases">
        <title>The Musa troglodytarum L. genome provides insights into the mechanism of non-climacteric behaviour and enrichment of carotenoids.</title>
        <authorList>
            <person name="Wang J."/>
        </authorList>
    </citation>
    <scope>NUCLEOTIDE SEQUENCE</scope>
    <source>
        <tissue evidence="12">Leaf</tissue>
    </source>
</reference>
<dbReference type="SUPFAM" id="SSF103506">
    <property type="entry name" value="Mitochondrial carrier"/>
    <property type="match status" value="1"/>
</dbReference>
<comment type="catalytic activity">
    <reaction evidence="8">
        <text>ADP(in) + ATP(out) = ADP(out) + ATP(in)</text>
        <dbReference type="Rhea" id="RHEA:34999"/>
        <dbReference type="ChEBI" id="CHEBI:30616"/>
        <dbReference type="ChEBI" id="CHEBI:456216"/>
    </reaction>
    <physiologicalReaction direction="left-to-right" evidence="8">
        <dbReference type="Rhea" id="RHEA:35000"/>
    </physiologicalReaction>
</comment>
<comment type="subunit">
    <text evidence="11">Monomer.</text>
</comment>
<keyword evidence="4 9" id="KW-0812">Transmembrane</keyword>
<dbReference type="InterPro" id="IPR002067">
    <property type="entry name" value="MCP"/>
</dbReference>
<comment type="function">
    <text evidence="11">Catalyzes the exchange of ADP and ATP across the membrane.</text>
</comment>
<evidence type="ECO:0000256" key="1">
    <source>
        <dbReference type="ARBA" id="ARBA00004141"/>
    </source>
</evidence>
<evidence type="ECO:0000256" key="3">
    <source>
        <dbReference type="ARBA" id="ARBA00022448"/>
    </source>
</evidence>
<dbReference type="PROSITE" id="PS50920">
    <property type="entry name" value="SOLCAR"/>
    <property type="match status" value="1"/>
</dbReference>
<dbReference type="GO" id="GO:0005471">
    <property type="term" value="F:ATP:ADP antiporter activity"/>
    <property type="evidence" value="ECO:0007669"/>
    <property type="project" value="UniProtKB-UniRule"/>
</dbReference>
<proteinExistence type="inferred from homology"/>
<evidence type="ECO:0000313" key="13">
    <source>
        <dbReference type="Proteomes" id="UP001055439"/>
    </source>
</evidence>
<comment type="similarity">
    <text evidence="2 10">Belongs to the mitochondrial carrier (TC 2.A.29) family.</text>
</comment>
<organism evidence="12 13">
    <name type="scientific">Musa troglodytarum</name>
    <name type="common">fe'i banana</name>
    <dbReference type="NCBI Taxonomy" id="320322"/>
    <lineage>
        <taxon>Eukaryota</taxon>
        <taxon>Viridiplantae</taxon>
        <taxon>Streptophyta</taxon>
        <taxon>Embryophyta</taxon>
        <taxon>Tracheophyta</taxon>
        <taxon>Spermatophyta</taxon>
        <taxon>Magnoliopsida</taxon>
        <taxon>Liliopsida</taxon>
        <taxon>Zingiberales</taxon>
        <taxon>Musaceae</taxon>
        <taxon>Musa</taxon>
    </lineage>
</organism>